<reference evidence="1 2" key="1">
    <citation type="submission" date="2018-05" db="EMBL/GenBank/DDBJ databases">
        <title>Genomic Encyclopedia of Type Strains, Phase IV (KMG-IV): sequencing the most valuable type-strain genomes for metagenomic binning, comparative biology and taxonomic classification.</title>
        <authorList>
            <person name="Goeker M."/>
        </authorList>
    </citation>
    <scope>NUCLEOTIDE SEQUENCE [LARGE SCALE GENOMIC DNA]</scope>
    <source>
        <strain evidence="1 2">DSM 28579</strain>
    </source>
</reference>
<proteinExistence type="predicted"/>
<dbReference type="OrthoDB" id="1121150at2"/>
<comment type="caution">
    <text evidence="1">The sequence shown here is derived from an EMBL/GenBank/DDBJ whole genome shotgun (WGS) entry which is preliminary data.</text>
</comment>
<dbReference type="AlphaFoldDB" id="A0A7L4UNN9"/>
<accession>A0A7L4UNN9</accession>
<dbReference type="RefSeq" id="WP_116496809.1">
    <property type="nucleotide sequence ID" value="NZ_QENZ01000005.1"/>
</dbReference>
<keyword evidence="2" id="KW-1185">Reference proteome</keyword>
<dbReference type="Proteomes" id="UP000251835">
    <property type="component" value="Unassembled WGS sequence"/>
</dbReference>
<name>A0A7L4UNN9_BALHA</name>
<organism evidence="1 2">
    <name type="scientific">Balneicella halophila</name>
    <dbReference type="NCBI Taxonomy" id="1537566"/>
    <lineage>
        <taxon>Bacteria</taxon>
        <taxon>Pseudomonadati</taxon>
        <taxon>Bacteroidota</taxon>
        <taxon>Bacteroidia</taxon>
        <taxon>Bacteroidales</taxon>
        <taxon>Balneicellaceae</taxon>
        <taxon>Balneicella</taxon>
    </lineage>
</organism>
<protein>
    <recommendedName>
        <fullName evidence="3">DNA-binding protein</fullName>
    </recommendedName>
</protein>
<evidence type="ECO:0008006" key="3">
    <source>
        <dbReference type="Google" id="ProtNLM"/>
    </source>
</evidence>
<evidence type="ECO:0000313" key="2">
    <source>
        <dbReference type="Proteomes" id="UP000251835"/>
    </source>
</evidence>
<gene>
    <name evidence="1" type="ORF">C7377_1588</name>
</gene>
<sequence>MAQRTISFIEFRKVKDSLPKGSTQKLADRLGINVQTVRNYFGGQDFNSGESAGVHFEQGGGGVVRMDDDTIFEEAKKMLSELQEA</sequence>
<dbReference type="EMBL" id="QENZ01000005">
    <property type="protein sequence ID" value="PVX49948.1"/>
    <property type="molecule type" value="Genomic_DNA"/>
</dbReference>
<evidence type="ECO:0000313" key="1">
    <source>
        <dbReference type="EMBL" id="PVX49948.1"/>
    </source>
</evidence>